<keyword evidence="7 10" id="KW-1133">Transmembrane helix</keyword>
<evidence type="ECO:0000256" key="8">
    <source>
        <dbReference type="ARBA" id="ARBA00023136"/>
    </source>
</evidence>
<evidence type="ECO:0000313" key="11">
    <source>
        <dbReference type="Ensembl" id="ENSCSEP00000015475.1"/>
    </source>
</evidence>
<accession>A0A3P8VSQ3</accession>
<organism evidence="11 12">
    <name type="scientific">Cynoglossus semilaevis</name>
    <name type="common">Tongue sole</name>
    <dbReference type="NCBI Taxonomy" id="244447"/>
    <lineage>
        <taxon>Eukaryota</taxon>
        <taxon>Metazoa</taxon>
        <taxon>Chordata</taxon>
        <taxon>Craniata</taxon>
        <taxon>Vertebrata</taxon>
        <taxon>Euteleostomi</taxon>
        <taxon>Actinopterygii</taxon>
        <taxon>Neopterygii</taxon>
        <taxon>Teleostei</taxon>
        <taxon>Neoteleostei</taxon>
        <taxon>Acanthomorphata</taxon>
        <taxon>Carangaria</taxon>
        <taxon>Pleuronectiformes</taxon>
        <taxon>Pleuronectoidei</taxon>
        <taxon>Cynoglossidae</taxon>
        <taxon>Cynoglossinae</taxon>
        <taxon>Cynoglossus</taxon>
    </lineage>
</organism>
<dbReference type="GO" id="GO:0016255">
    <property type="term" value="P:attachment of GPI anchor to protein"/>
    <property type="evidence" value="ECO:0007669"/>
    <property type="project" value="InterPro"/>
</dbReference>
<keyword evidence="12" id="KW-1185">Reference proteome</keyword>
<evidence type="ECO:0000256" key="4">
    <source>
        <dbReference type="ARBA" id="ARBA00022502"/>
    </source>
</evidence>
<dbReference type="UniPathway" id="UPA00196"/>
<dbReference type="GO" id="GO:0006506">
    <property type="term" value="P:GPI anchor biosynthetic process"/>
    <property type="evidence" value="ECO:0007669"/>
    <property type="project" value="UniProtKB-UniPathway"/>
</dbReference>
<dbReference type="PANTHER" id="PTHR21072:SF13">
    <property type="entry name" value="GPI TRANSAMIDASE COMPONENT PIG-S"/>
    <property type="match status" value="1"/>
</dbReference>
<dbReference type="OrthoDB" id="28748at2759"/>
<reference evidence="11" key="3">
    <citation type="submission" date="2025-09" db="UniProtKB">
        <authorList>
            <consortium name="Ensembl"/>
        </authorList>
    </citation>
    <scope>IDENTIFICATION</scope>
</reference>
<dbReference type="GO" id="GO:0042765">
    <property type="term" value="C:GPI-anchor transamidase complex"/>
    <property type="evidence" value="ECO:0007669"/>
    <property type="project" value="InterPro"/>
</dbReference>
<proteinExistence type="inferred from homology"/>
<evidence type="ECO:0000256" key="10">
    <source>
        <dbReference type="SAM" id="Phobius"/>
    </source>
</evidence>
<dbReference type="Ensembl" id="ENSCSET00000015664.1">
    <property type="protein sequence ID" value="ENSCSEP00000015475.1"/>
    <property type="gene ID" value="ENSCSEG00000009940.1"/>
</dbReference>
<dbReference type="GeneID" id="103395124"/>
<keyword evidence="6" id="KW-0256">Endoplasmic reticulum</keyword>
<evidence type="ECO:0000256" key="2">
    <source>
        <dbReference type="ARBA" id="ARBA00004687"/>
    </source>
</evidence>
<comment type="pathway">
    <text evidence="2">Glycolipid biosynthesis; glycosylphosphatidylinositol-anchor biosynthesis.</text>
</comment>
<protein>
    <submittedName>
        <fullName evidence="11">Phosphatidylinositol glycan anchor biosynthesis, class S</fullName>
    </submittedName>
</protein>
<dbReference type="Proteomes" id="UP000265120">
    <property type="component" value="Chromosome 19"/>
</dbReference>
<keyword evidence="9" id="KW-0325">Glycoprotein</keyword>
<evidence type="ECO:0000256" key="1">
    <source>
        <dbReference type="ARBA" id="ARBA00004477"/>
    </source>
</evidence>
<comment type="similarity">
    <text evidence="3">Belongs to the PIGS family.</text>
</comment>
<keyword evidence="4" id="KW-0337">GPI-anchor biosynthesis</keyword>
<feature type="transmembrane region" description="Helical" evidence="10">
    <location>
        <begin position="12"/>
        <end position="31"/>
    </location>
</feature>
<dbReference type="AlphaFoldDB" id="A0A3P8VSQ3"/>
<keyword evidence="5 10" id="KW-0812">Transmembrane</keyword>
<dbReference type="CTD" id="94005"/>
<comment type="subcellular location">
    <subcellularLocation>
        <location evidence="1">Endoplasmic reticulum membrane</location>
        <topology evidence="1">Multi-pass membrane protein</topology>
    </subcellularLocation>
</comment>
<reference evidence="11" key="2">
    <citation type="submission" date="2025-08" db="UniProtKB">
        <authorList>
            <consortium name="Ensembl"/>
        </authorList>
    </citation>
    <scope>IDENTIFICATION</scope>
</reference>
<dbReference type="InterPro" id="IPR019540">
    <property type="entry name" value="PtdIno-glycan_biosynth_class_S"/>
</dbReference>
<evidence type="ECO:0000256" key="3">
    <source>
        <dbReference type="ARBA" id="ARBA00005316"/>
    </source>
</evidence>
<dbReference type="Pfam" id="PF10510">
    <property type="entry name" value="PIG-S"/>
    <property type="match status" value="1"/>
</dbReference>
<evidence type="ECO:0000256" key="6">
    <source>
        <dbReference type="ARBA" id="ARBA00022824"/>
    </source>
</evidence>
<keyword evidence="8 10" id="KW-0472">Membrane</keyword>
<sequence length="562" mass="62492">MATTEVERRRGQLAALSIAAVVIIVGVPLWWRTTETYRAWLPVSQIKEFATLQLLLSVDVEVVFSRGTVSPEQQKKVPMTQTQDEEHRVDENTALKYRYEIRYRTATIMEEDALKQPTASDADLSLHALSENPCGSLVVYVIPESSSLLSEDVDVYIGQKRTAILRLGAQMRVGRTLEQLLAHLEPRIKKILHMMSFSHTDITAALSDRVRLAPGNRENIVDSMRAFKSSPGYEITFSLLNPDPKSHRLHWDIESAVETYVQPLLTKLAPIANFSIDSQTLYYAMLGVNPRFDISRSSYTLNAESLAHVINPVEARLGSNAASSNPVLNFLLYVPDALHSPLHILDRKKQAVHSNAFHSPRWGGIMVYNVNDVYGPEAVLPVDININMAKVMGVFLAQLRLLLGVQSSSPPPGFVVASCSSTGLADWELDRLMWSRSVENVATATTTITSLAQLLDQIGNIVINDNIAEQVSSAVTSLQLAVAELEAGNLGFALQYSKEAILASERAFFDPSLLHLLYFPDDQKFAIYIPLFLPMCVPILLSLIKIASDARQKRREKQAKKD</sequence>
<dbReference type="PANTHER" id="PTHR21072">
    <property type="entry name" value="GPI TRANSAMIDASE COMPONENT PIG-S"/>
    <property type="match status" value="1"/>
</dbReference>
<evidence type="ECO:0000256" key="9">
    <source>
        <dbReference type="ARBA" id="ARBA00023180"/>
    </source>
</evidence>
<evidence type="ECO:0000256" key="7">
    <source>
        <dbReference type="ARBA" id="ARBA00022989"/>
    </source>
</evidence>
<feature type="transmembrane region" description="Helical" evidence="10">
    <location>
        <begin position="525"/>
        <end position="547"/>
    </location>
</feature>
<dbReference type="RefSeq" id="XP_016897274.1">
    <property type="nucleotide sequence ID" value="XM_017041785.2"/>
</dbReference>
<dbReference type="GeneTree" id="ENSGT00390000017203"/>
<reference evidence="11 12" key="1">
    <citation type="journal article" date="2014" name="Nat. Genet.">
        <title>Whole-genome sequence of a flatfish provides insights into ZW sex chromosome evolution and adaptation to a benthic lifestyle.</title>
        <authorList>
            <person name="Chen S."/>
            <person name="Zhang G."/>
            <person name="Shao C."/>
            <person name="Huang Q."/>
            <person name="Liu G."/>
            <person name="Zhang P."/>
            <person name="Song W."/>
            <person name="An N."/>
            <person name="Chalopin D."/>
            <person name="Volff J.N."/>
            <person name="Hong Y."/>
            <person name="Li Q."/>
            <person name="Sha Z."/>
            <person name="Zhou H."/>
            <person name="Xie M."/>
            <person name="Yu Q."/>
            <person name="Liu Y."/>
            <person name="Xiang H."/>
            <person name="Wang N."/>
            <person name="Wu K."/>
            <person name="Yang C."/>
            <person name="Zhou Q."/>
            <person name="Liao X."/>
            <person name="Yang L."/>
            <person name="Hu Q."/>
            <person name="Zhang J."/>
            <person name="Meng L."/>
            <person name="Jin L."/>
            <person name="Tian Y."/>
            <person name="Lian J."/>
            <person name="Yang J."/>
            <person name="Miao G."/>
            <person name="Liu S."/>
            <person name="Liang Z."/>
            <person name="Yan F."/>
            <person name="Li Y."/>
            <person name="Sun B."/>
            <person name="Zhang H."/>
            <person name="Zhang J."/>
            <person name="Zhu Y."/>
            <person name="Du M."/>
            <person name="Zhao Y."/>
            <person name="Schartl M."/>
            <person name="Tang Q."/>
            <person name="Wang J."/>
        </authorList>
    </citation>
    <scope>NUCLEOTIDE SEQUENCE</scope>
</reference>
<name>A0A3P8VSQ3_CYNSE</name>
<evidence type="ECO:0000313" key="12">
    <source>
        <dbReference type="Proteomes" id="UP000265120"/>
    </source>
</evidence>
<evidence type="ECO:0000256" key="5">
    <source>
        <dbReference type="ARBA" id="ARBA00022692"/>
    </source>
</evidence>